<evidence type="ECO:0000256" key="1">
    <source>
        <dbReference type="ARBA" id="ARBA00022603"/>
    </source>
</evidence>
<dbReference type="GO" id="GO:0008168">
    <property type="term" value="F:methyltransferase activity"/>
    <property type="evidence" value="ECO:0007669"/>
    <property type="project" value="UniProtKB-KW"/>
</dbReference>
<dbReference type="Pfam" id="PF04072">
    <property type="entry name" value="LCM"/>
    <property type="match status" value="1"/>
</dbReference>
<evidence type="ECO:0000313" key="4">
    <source>
        <dbReference type="EMBL" id="CAE0774820.1"/>
    </source>
</evidence>
<proteinExistence type="predicted"/>
<protein>
    <recommendedName>
        <fullName evidence="5">S-adenosyl-L-methionine-dependent methyltransferase</fullName>
    </recommendedName>
</protein>
<reference evidence="4" key="1">
    <citation type="submission" date="2021-01" db="EMBL/GenBank/DDBJ databases">
        <authorList>
            <person name="Corre E."/>
            <person name="Pelletier E."/>
            <person name="Niang G."/>
            <person name="Scheremetjew M."/>
            <person name="Finn R."/>
            <person name="Kale V."/>
            <person name="Holt S."/>
            <person name="Cochrane G."/>
            <person name="Meng A."/>
            <person name="Brown T."/>
            <person name="Cohen L."/>
        </authorList>
    </citation>
    <scope>NUCLEOTIDE SEQUENCE</scope>
    <source>
        <strain evidence="4">CCMP645</strain>
    </source>
</reference>
<evidence type="ECO:0000256" key="2">
    <source>
        <dbReference type="ARBA" id="ARBA00022679"/>
    </source>
</evidence>
<dbReference type="PANTHER" id="PTHR43619">
    <property type="entry name" value="S-ADENOSYL-L-METHIONINE-DEPENDENT METHYLTRANSFERASE YKTD-RELATED"/>
    <property type="match status" value="1"/>
</dbReference>
<name>A0A7S4BSD4_CHRCT</name>
<feature type="signal peptide" evidence="3">
    <location>
        <begin position="1"/>
        <end position="18"/>
    </location>
</feature>
<keyword evidence="1" id="KW-0489">Methyltransferase</keyword>
<accession>A0A7S4BSD4</accession>
<dbReference type="GO" id="GO:0032259">
    <property type="term" value="P:methylation"/>
    <property type="evidence" value="ECO:0007669"/>
    <property type="project" value="UniProtKB-KW"/>
</dbReference>
<keyword evidence="3" id="KW-0732">Signal</keyword>
<feature type="chain" id="PRO_5030633007" description="S-adenosyl-L-methionine-dependent methyltransferase" evidence="3">
    <location>
        <begin position="19"/>
        <end position="374"/>
    </location>
</feature>
<dbReference type="InterPro" id="IPR007213">
    <property type="entry name" value="Ppm1/Ppm2/Tcmp"/>
</dbReference>
<sequence length="374" mass="40968">MPSLLALQPLLWISALNAQGLSAFSYGLSLNSMSAMPRAPSRTPDTLNAWQARGSYSERPTWLNDVSQSVGVRAPAKAPRWVWSAAWKMGKRALPFLHRWDPCCPQDTCVNLVVVWLKAIAGNRLGKSKGDDGIAFAMLPCYTRLVIARPFCYLYPRLHHQNIAIRSAFLDAALKTEVRQNADDGTKTSVIVLGAGFDGRGLRRMALTPEIEPDRWAEVDLESVVQQKRALLQRALRRRPDLLALSKRISWHAANLSNAEEARGAVCDALLQDAQATSPRSVVYVCEALLIYLPEASARALLSAAVDEAVGAGARRVSFCFADKLPGVQKAFDLDAATEVLAASRLQLDEATWTPKPGLARHMGVARFRNNDAG</sequence>
<keyword evidence="2" id="KW-0808">Transferase</keyword>
<evidence type="ECO:0008006" key="5">
    <source>
        <dbReference type="Google" id="ProtNLM"/>
    </source>
</evidence>
<dbReference type="InterPro" id="IPR029063">
    <property type="entry name" value="SAM-dependent_MTases_sf"/>
</dbReference>
<evidence type="ECO:0000256" key="3">
    <source>
        <dbReference type="SAM" id="SignalP"/>
    </source>
</evidence>
<dbReference type="AlphaFoldDB" id="A0A7S4BSD4"/>
<dbReference type="EMBL" id="HBIZ01042947">
    <property type="protein sequence ID" value="CAE0774820.1"/>
    <property type="molecule type" value="Transcribed_RNA"/>
</dbReference>
<dbReference type="Gene3D" id="3.40.50.150">
    <property type="entry name" value="Vaccinia Virus protein VP39"/>
    <property type="match status" value="1"/>
</dbReference>
<dbReference type="PANTHER" id="PTHR43619:SF2">
    <property type="entry name" value="S-ADENOSYL-L-METHIONINE-DEPENDENT METHYLTRANSFERASES SUPERFAMILY PROTEIN"/>
    <property type="match status" value="1"/>
</dbReference>
<dbReference type="SUPFAM" id="SSF53335">
    <property type="entry name" value="S-adenosyl-L-methionine-dependent methyltransferases"/>
    <property type="match status" value="1"/>
</dbReference>
<organism evidence="4">
    <name type="scientific">Chrysotila carterae</name>
    <name type="common">Marine alga</name>
    <name type="synonym">Syracosphaera carterae</name>
    <dbReference type="NCBI Taxonomy" id="13221"/>
    <lineage>
        <taxon>Eukaryota</taxon>
        <taxon>Haptista</taxon>
        <taxon>Haptophyta</taxon>
        <taxon>Prymnesiophyceae</taxon>
        <taxon>Isochrysidales</taxon>
        <taxon>Isochrysidaceae</taxon>
        <taxon>Chrysotila</taxon>
    </lineage>
</organism>
<gene>
    <name evidence="4" type="ORF">PCAR00345_LOCUS27454</name>
</gene>